<gene>
    <name evidence="6" type="primary">MaSHCa</name>
</gene>
<name>A0A146GGI9_9LECA</name>
<dbReference type="InterPro" id="IPR032696">
    <property type="entry name" value="SQ_cyclase_C"/>
</dbReference>
<keyword evidence="2 3" id="KW-0413">Isomerase</keyword>
<evidence type="ECO:0000313" key="6">
    <source>
        <dbReference type="EMBL" id="BAU69686.1"/>
    </source>
</evidence>
<evidence type="ECO:0000259" key="4">
    <source>
        <dbReference type="Pfam" id="PF13243"/>
    </source>
</evidence>
<dbReference type="Pfam" id="PF13243">
    <property type="entry name" value="SQHop_cyclase_C"/>
    <property type="match status" value="1"/>
</dbReference>
<dbReference type="EC" id="5.4.99.-" evidence="3"/>
<dbReference type="InterPro" id="IPR008930">
    <property type="entry name" value="Terpenoid_cyclase/PrenylTrfase"/>
</dbReference>
<feature type="domain" description="Squalene cyclase N-terminal" evidence="5">
    <location>
        <begin position="7"/>
        <end position="304"/>
    </location>
</feature>
<protein>
    <recommendedName>
        <fullName evidence="3">Terpene cyclase/mutase family member</fullName>
        <ecNumber evidence="3">5.4.99.-</ecNumber>
    </recommendedName>
</protein>
<dbReference type="InterPro" id="IPR032697">
    <property type="entry name" value="SQ_cyclase_N"/>
</dbReference>
<dbReference type="SUPFAM" id="SSF48239">
    <property type="entry name" value="Terpenoid cyclases/Protein prenyltransferases"/>
    <property type="match status" value="2"/>
</dbReference>
<dbReference type="SFLD" id="SFLDG01016">
    <property type="entry name" value="Prenyltransferase_Like_2"/>
    <property type="match status" value="1"/>
</dbReference>
<dbReference type="InterPro" id="IPR018333">
    <property type="entry name" value="Squalene_cyclase"/>
</dbReference>
<accession>A0A146GGI9</accession>
<dbReference type="EMBL" id="AB571982">
    <property type="protein sequence ID" value="BAU69686.1"/>
    <property type="molecule type" value="mRNA"/>
</dbReference>
<reference evidence="6" key="1">
    <citation type="submission" date="2010-07" db="EMBL/GenBank/DDBJ databases">
        <title>Squalene Cyclases from lichen mycobiont.</title>
        <authorList>
            <person name="Hara K."/>
            <person name="Sato H."/>
            <person name="Komine M."/>
            <person name="Yamamoto Y."/>
        </authorList>
    </citation>
    <scope>NUCLEOTIDE SEQUENCE</scope>
</reference>
<dbReference type="CDD" id="cd02892">
    <property type="entry name" value="SQCY_1"/>
    <property type="match status" value="1"/>
</dbReference>
<keyword evidence="1" id="KW-0677">Repeat</keyword>
<evidence type="ECO:0000256" key="2">
    <source>
        <dbReference type="ARBA" id="ARBA00023235"/>
    </source>
</evidence>
<dbReference type="PANTHER" id="PTHR11764">
    <property type="entry name" value="TERPENE CYCLASE/MUTASE FAMILY MEMBER"/>
    <property type="match status" value="1"/>
</dbReference>
<dbReference type="NCBIfam" id="TIGR01507">
    <property type="entry name" value="hopene_cyclase"/>
    <property type="match status" value="1"/>
</dbReference>
<proteinExistence type="evidence at transcript level"/>
<dbReference type="Pfam" id="PF13249">
    <property type="entry name" value="SQHop_cyclase_N"/>
    <property type="match status" value="1"/>
</dbReference>
<dbReference type="PANTHER" id="PTHR11764:SF82">
    <property type="entry name" value="TERPENE CYCLASE_MUTASE FAMILY MEMBER"/>
    <property type="match status" value="1"/>
</dbReference>
<sequence>MNSKALQLAANYAWDDVHDDGHWYGEMKTNATITAEYVMLYQALGLESNLERDREALSRWLISDQNPDGSWGIAPYYPGDVSTTTEAYLALKILGTSIKDPAMQRACAFVRSVGGVAKVRIFTRIYFAMFGLFPWEAVPELPAELILMPSWAPINIYNFSSWARSTIIPLLILSHHQPIYNLPNGLTANNGFLDELWLDPDNKLVPYTVDFAKSLRTDKVALLFTVIDKVIYQLGGLRRFPLRGYSRRRCVNWILEHQEAAGDWAGIFPPMHTGILALRLEGFSMTDSSIVRGLEAIERFAWYDNGEKHMQACVSPVWDTILMAIGLCDAGLEKGDERLVKAITWIKDQQLLGPEGDWRIYQPNINPGGFAFEYYNAWYPDVDDTAAAILAFLKQDPNSASSSHVIAAVSWTLGMQNKDGGWAAFDYENNKLFLNRIPFSDMDSVLDPSTADVTGRILEAYGLFLHLSRTVSVPDSLVQTISLACHRGINYLAHTQEPDGSWYGRWGCNYVYGTSNVLCGLSYHVYADALVPTLITPAINWLRIVQNSDGGFGEVLASYKHPTLAGHGKSTASQTAWGAMGLLTHLPCSDDAVKRSIEYLVSSQTKTRGEGATWDENEYTGTGFPNFFYLRYAYYSHYFPLMALGRYEQKKESEVSGAGEKSGLEGI</sequence>
<dbReference type="InterPro" id="IPR006400">
    <property type="entry name" value="Hopene-cyclase"/>
</dbReference>
<dbReference type="GO" id="GO:0005811">
    <property type="term" value="C:lipid droplet"/>
    <property type="evidence" value="ECO:0007669"/>
    <property type="project" value="InterPro"/>
</dbReference>
<evidence type="ECO:0000256" key="3">
    <source>
        <dbReference type="RuleBase" id="RU362003"/>
    </source>
</evidence>
<evidence type="ECO:0000259" key="5">
    <source>
        <dbReference type="Pfam" id="PF13249"/>
    </source>
</evidence>
<dbReference type="GO" id="GO:0016866">
    <property type="term" value="F:intramolecular transferase activity"/>
    <property type="evidence" value="ECO:0007669"/>
    <property type="project" value="InterPro"/>
</dbReference>
<dbReference type="Gene3D" id="1.50.10.20">
    <property type="match status" value="2"/>
</dbReference>
<dbReference type="GO" id="GO:0016104">
    <property type="term" value="P:triterpenoid biosynthetic process"/>
    <property type="evidence" value="ECO:0007669"/>
    <property type="project" value="InterPro"/>
</dbReference>
<evidence type="ECO:0000256" key="1">
    <source>
        <dbReference type="ARBA" id="ARBA00022737"/>
    </source>
</evidence>
<dbReference type="AlphaFoldDB" id="A0A146GGI9"/>
<feature type="domain" description="Squalene cyclase C-terminal" evidence="4">
    <location>
        <begin position="314"/>
        <end position="648"/>
    </location>
</feature>
<dbReference type="NCBIfam" id="TIGR01787">
    <property type="entry name" value="squalene_cyclas"/>
    <property type="match status" value="1"/>
</dbReference>
<organism evidence="6">
    <name type="scientific">Myelochroa aurulenta</name>
    <dbReference type="NCBI Taxonomy" id="358640"/>
    <lineage>
        <taxon>Eukaryota</taxon>
        <taxon>Fungi</taxon>
        <taxon>Dikarya</taxon>
        <taxon>Ascomycota</taxon>
        <taxon>Pezizomycotina</taxon>
        <taxon>Lecanoromycetes</taxon>
        <taxon>OSLEUM clade</taxon>
        <taxon>Lecanoromycetidae</taxon>
        <taxon>Lecanorales</taxon>
        <taxon>Lecanorineae</taxon>
        <taxon>Parmeliaceae</taxon>
        <taxon>Myelochroa</taxon>
    </lineage>
</organism>
<comment type="similarity">
    <text evidence="3">Belongs to the terpene cyclase/mutase family.</text>
</comment>